<dbReference type="SUPFAM" id="SSF53335">
    <property type="entry name" value="S-adenosyl-L-methionine-dependent methyltransferases"/>
    <property type="match status" value="1"/>
</dbReference>
<dbReference type="GO" id="GO:0006370">
    <property type="term" value="P:7-methylguanosine mRNA capping"/>
    <property type="evidence" value="ECO:0007669"/>
    <property type="project" value="TreeGrafter"/>
</dbReference>
<dbReference type="GO" id="GO:0004484">
    <property type="term" value="F:mRNA guanylyltransferase activity"/>
    <property type="evidence" value="ECO:0007669"/>
    <property type="project" value="TreeGrafter"/>
</dbReference>
<evidence type="ECO:0000256" key="2">
    <source>
        <dbReference type="ARBA" id="ARBA00022679"/>
    </source>
</evidence>
<accession>X0ZX36</accession>
<feature type="non-terminal residue" evidence="4">
    <location>
        <position position="520"/>
    </location>
</feature>
<evidence type="ECO:0000313" key="4">
    <source>
        <dbReference type="EMBL" id="GAG74094.1"/>
    </source>
</evidence>
<dbReference type="PANTHER" id="PTHR10367:SF17">
    <property type="entry name" value="MRNA-CAPPING ENZYME"/>
    <property type="match status" value="1"/>
</dbReference>
<dbReference type="SUPFAM" id="SSF50249">
    <property type="entry name" value="Nucleic acid-binding proteins"/>
    <property type="match status" value="1"/>
</dbReference>
<dbReference type="PANTHER" id="PTHR10367">
    <property type="entry name" value="MRNA-CAPPING ENZYME"/>
    <property type="match status" value="1"/>
</dbReference>
<dbReference type="InterPro" id="IPR012340">
    <property type="entry name" value="NA-bd_OB-fold"/>
</dbReference>
<evidence type="ECO:0000256" key="1">
    <source>
        <dbReference type="ARBA" id="ARBA00022603"/>
    </source>
</evidence>
<dbReference type="PROSITE" id="PS51562">
    <property type="entry name" value="RNA_CAP0_MT"/>
    <property type="match status" value="1"/>
</dbReference>
<reference evidence="4" key="1">
    <citation type="journal article" date="2014" name="Front. Microbiol.">
        <title>High frequency of phylogenetically diverse reductive dehalogenase-homologous genes in deep subseafloor sedimentary metagenomes.</title>
        <authorList>
            <person name="Kawai M."/>
            <person name="Futagami T."/>
            <person name="Toyoda A."/>
            <person name="Takaki Y."/>
            <person name="Nishi S."/>
            <person name="Hori S."/>
            <person name="Arai W."/>
            <person name="Tsubouchi T."/>
            <person name="Morono Y."/>
            <person name="Uchiyama I."/>
            <person name="Ito T."/>
            <person name="Fujiyama A."/>
            <person name="Inagaki F."/>
            <person name="Takami H."/>
        </authorList>
    </citation>
    <scope>NUCLEOTIDE SEQUENCE</scope>
    <source>
        <strain evidence="4">Expedition CK06-06</strain>
    </source>
</reference>
<dbReference type="InterPro" id="IPR029063">
    <property type="entry name" value="SAM-dependent_MTases_sf"/>
</dbReference>
<dbReference type="GO" id="GO:0032259">
    <property type="term" value="P:methylation"/>
    <property type="evidence" value="ECO:0007669"/>
    <property type="project" value="UniProtKB-KW"/>
</dbReference>
<gene>
    <name evidence="4" type="ORF">S01H4_06356</name>
</gene>
<feature type="domain" description="MRNA cap 0 methyltransferase" evidence="3">
    <location>
        <begin position="209"/>
        <end position="520"/>
    </location>
</feature>
<dbReference type="InterPro" id="IPR051029">
    <property type="entry name" value="mRNA_Capping_Enz/RNA_Phosphat"/>
</dbReference>
<protein>
    <recommendedName>
        <fullName evidence="3">mRNA cap 0 methyltransferase domain-containing protein</fullName>
    </recommendedName>
</protein>
<organism evidence="4">
    <name type="scientific">marine sediment metagenome</name>
    <dbReference type="NCBI Taxonomy" id="412755"/>
    <lineage>
        <taxon>unclassified sequences</taxon>
        <taxon>metagenomes</taxon>
        <taxon>ecological metagenomes</taxon>
    </lineage>
</organism>
<comment type="caution">
    <text evidence="4">The sequence shown here is derived from an EMBL/GenBank/DDBJ whole genome shotgun (WGS) entry which is preliminary data.</text>
</comment>
<dbReference type="AlphaFoldDB" id="X0ZX36"/>
<sequence>AFDTLAWDYDKSVQNKGHFDRLQYAQTISDNMKTDLIYVNTKSFTTFETPSDFFRIMRDMFNQQLVLPYKQDGFMFTPQNTVYNPHSDKMPLYKRKLSDYPDICKWKPKDELTIDLQIKWKVGNILELYSNEKGNPVLFTKFDKIDSGNIMTLNLPSNTIVEYRYDYEKNMLVPTRIRFDKEKPNRRDVAEDVANDILNPIEEETMKGNNFTLLRKYHNLVKKNLFNSVKGRTLLDIGSGYGGDLGKWKGYEKIVAVEPDPEHIDELRKRLKTYNMEDKVKIVLAGGQETEKITVAVKEWIGDRVDTVSSMLSLTFFWQNPGLIDSLVQTIVRNIKPEGKYIFLTMDGDLVEQTFDPAFDTLAWDYDKSVQDKGHFDRLQYAQTISDNMKTDLIYVNTKSFTTFETPSEFFRVMRDMFNQQLVLPYKQDGFMFTPQNTVYNPHSDKMPLYKRKLSDYPDICKWKPKDELTIDLQIKWKVGNILELYSNEKGNPVLFTKFDKIDSGNIMTLNLPSNTIVEY</sequence>
<dbReference type="CDD" id="cd02440">
    <property type="entry name" value="AdoMet_MTases"/>
    <property type="match status" value="1"/>
</dbReference>
<keyword evidence="1" id="KW-0489">Methyltransferase</keyword>
<dbReference type="Gene3D" id="2.40.50.140">
    <property type="entry name" value="Nucleic acid-binding proteins"/>
    <property type="match status" value="1"/>
</dbReference>
<dbReference type="InterPro" id="IPR004971">
    <property type="entry name" value="mRNA_G-N7_MeTrfase_dom"/>
</dbReference>
<dbReference type="SUPFAM" id="SSF56091">
    <property type="entry name" value="DNA ligase/mRNA capping enzyme, catalytic domain"/>
    <property type="match status" value="1"/>
</dbReference>
<proteinExistence type="predicted"/>
<dbReference type="Gene3D" id="3.40.50.150">
    <property type="entry name" value="Vaccinia Virus protein VP39"/>
    <property type="match status" value="1"/>
</dbReference>
<dbReference type="GO" id="GO:0008168">
    <property type="term" value="F:methyltransferase activity"/>
    <property type="evidence" value="ECO:0007669"/>
    <property type="project" value="UniProtKB-KW"/>
</dbReference>
<feature type="non-terminal residue" evidence="4">
    <location>
        <position position="1"/>
    </location>
</feature>
<dbReference type="Gene3D" id="3.30.470.30">
    <property type="entry name" value="DNA ligase/mRNA capping enzyme"/>
    <property type="match status" value="1"/>
</dbReference>
<name>X0ZX36_9ZZZZ</name>
<evidence type="ECO:0000259" key="3">
    <source>
        <dbReference type="PROSITE" id="PS51562"/>
    </source>
</evidence>
<keyword evidence="2" id="KW-0808">Transferase</keyword>
<dbReference type="EMBL" id="BART01001948">
    <property type="protein sequence ID" value="GAG74094.1"/>
    <property type="molecule type" value="Genomic_DNA"/>
</dbReference>